<gene>
    <name evidence="1" type="ORF">WG929_00135</name>
</gene>
<organism evidence="1 2">
    <name type="scientific">Oceanobacter antarcticus</name>
    <dbReference type="NCBI Taxonomy" id="3133425"/>
    <lineage>
        <taxon>Bacteria</taxon>
        <taxon>Pseudomonadati</taxon>
        <taxon>Pseudomonadota</taxon>
        <taxon>Gammaproteobacteria</taxon>
        <taxon>Oceanospirillales</taxon>
        <taxon>Oceanospirillaceae</taxon>
        <taxon>Oceanobacter</taxon>
    </lineage>
</organism>
<dbReference type="Proteomes" id="UP001620597">
    <property type="component" value="Unassembled WGS sequence"/>
</dbReference>
<evidence type="ECO:0000313" key="1">
    <source>
        <dbReference type="EMBL" id="MFK4750803.1"/>
    </source>
</evidence>
<sequence length="48" mass="5300">MPPAQFFFPILTLDYLPAGAQAIQVHQQAEIGLLKCDYPLAYTVFTGT</sequence>
<dbReference type="RefSeq" id="WP_305453087.1">
    <property type="nucleotide sequence ID" value="NZ_JBBKTX010000001.1"/>
</dbReference>
<comment type="caution">
    <text evidence="1">The sequence shown here is derived from an EMBL/GenBank/DDBJ whole genome shotgun (WGS) entry which is preliminary data.</text>
</comment>
<proteinExistence type="predicted"/>
<evidence type="ECO:0000313" key="2">
    <source>
        <dbReference type="Proteomes" id="UP001620597"/>
    </source>
</evidence>
<name>A0ABW8NCX7_9GAMM</name>
<dbReference type="EMBL" id="JBBKTX010000001">
    <property type="protein sequence ID" value="MFK4750803.1"/>
    <property type="molecule type" value="Genomic_DNA"/>
</dbReference>
<accession>A0ABW8NCX7</accession>
<keyword evidence="2" id="KW-1185">Reference proteome</keyword>
<reference evidence="1 2" key="1">
    <citation type="submission" date="2024-03" db="EMBL/GenBank/DDBJ databases">
        <title>High-quality draft genome sequence of Oceanobacter sp. wDCs-4.</title>
        <authorList>
            <person name="Dong C."/>
        </authorList>
    </citation>
    <scope>NUCLEOTIDE SEQUENCE [LARGE SCALE GENOMIC DNA]</scope>
    <source>
        <strain evidence="2">wDCs-4</strain>
    </source>
</reference>
<protein>
    <submittedName>
        <fullName evidence="1">Uncharacterized protein</fullName>
    </submittedName>
</protein>